<organism evidence="2 3">
    <name type="scientific">Polarella glacialis</name>
    <name type="common">Dinoflagellate</name>
    <dbReference type="NCBI Taxonomy" id="89957"/>
    <lineage>
        <taxon>Eukaryota</taxon>
        <taxon>Sar</taxon>
        <taxon>Alveolata</taxon>
        <taxon>Dinophyceae</taxon>
        <taxon>Suessiales</taxon>
        <taxon>Suessiaceae</taxon>
        <taxon>Polarella</taxon>
    </lineage>
</organism>
<dbReference type="Proteomes" id="UP000654075">
    <property type="component" value="Unassembled WGS sequence"/>
</dbReference>
<sequence length="137" mass="15645">MCPATPSTPLPPDLLMGGTGARKATRKRVGPTSERWKERVMVRLAKMRQLMPSHQQLQNEMQRQREVDNRVALGRPRRARTEIPERGHKPRCRVQPLVPILEEGEDTFALGHLAEYLIGGVQRRVDQHFAFVLLVHG</sequence>
<feature type="compositionally biased region" description="Pro residues" evidence="1">
    <location>
        <begin position="1"/>
        <end position="12"/>
    </location>
</feature>
<proteinExistence type="predicted"/>
<evidence type="ECO:0000313" key="2">
    <source>
        <dbReference type="EMBL" id="CAE8635160.1"/>
    </source>
</evidence>
<keyword evidence="3" id="KW-1185">Reference proteome</keyword>
<name>A0A813HBE2_POLGL</name>
<feature type="region of interest" description="Disordered" evidence="1">
    <location>
        <begin position="1"/>
        <end position="35"/>
    </location>
</feature>
<accession>A0A813HBE2</accession>
<gene>
    <name evidence="2" type="ORF">PGLA1383_LOCUS50761</name>
</gene>
<reference evidence="2" key="1">
    <citation type="submission" date="2021-02" db="EMBL/GenBank/DDBJ databases">
        <authorList>
            <person name="Dougan E. K."/>
            <person name="Rhodes N."/>
            <person name="Thang M."/>
            <person name="Chan C."/>
        </authorList>
    </citation>
    <scope>NUCLEOTIDE SEQUENCE</scope>
</reference>
<feature type="region of interest" description="Disordered" evidence="1">
    <location>
        <begin position="54"/>
        <end position="90"/>
    </location>
</feature>
<protein>
    <submittedName>
        <fullName evidence="2">Uncharacterized protein</fullName>
    </submittedName>
</protein>
<evidence type="ECO:0000313" key="3">
    <source>
        <dbReference type="Proteomes" id="UP000654075"/>
    </source>
</evidence>
<comment type="caution">
    <text evidence="2">The sequence shown here is derived from an EMBL/GenBank/DDBJ whole genome shotgun (WGS) entry which is preliminary data.</text>
</comment>
<dbReference type="AlphaFoldDB" id="A0A813HBE2"/>
<evidence type="ECO:0000256" key="1">
    <source>
        <dbReference type="SAM" id="MobiDB-lite"/>
    </source>
</evidence>
<dbReference type="EMBL" id="CAJNNV010031253">
    <property type="protein sequence ID" value="CAE8635160.1"/>
    <property type="molecule type" value="Genomic_DNA"/>
</dbReference>